<dbReference type="EMBL" id="PVTJ01000015">
    <property type="protein sequence ID" value="PRY54219.1"/>
    <property type="molecule type" value="Genomic_DNA"/>
</dbReference>
<reference evidence="1 2" key="1">
    <citation type="submission" date="2018-03" db="EMBL/GenBank/DDBJ databases">
        <title>Genomic Encyclopedia of Type Strains, Phase III (KMG-III): the genomes of soil and plant-associated and newly described type strains.</title>
        <authorList>
            <person name="Whitman W."/>
        </authorList>
    </citation>
    <scope>NUCLEOTIDE SEQUENCE [LARGE SCALE GENOMIC DNA]</scope>
    <source>
        <strain evidence="1 2">CGMCC 4.7067</strain>
    </source>
</reference>
<dbReference type="RefSeq" id="WP_106366778.1">
    <property type="nucleotide sequence ID" value="NZ_PVTJ01000015.1"/>
</dbReference>
<evidence type="ECO:0000313" key="2">
    <source>
        <dbReference type="Proteomes" id="UP000238176"/>
    </source>
</evidence>
<organism evidence="1 2">
    <name type="scientific">Glycomyces artemisiae</name>
    <dbReference type="NCBI Taxonomy" id="1076443"/>
    <lineage>
        <taxon>Bacteria</taxon>
        <taxon>Bacillati</taxon>
        <taxon>Actinomycetota</taxon>
        <taxon>Actinomycetes</taxon>
        <taxon>Glycomycetales</taxon>
        <taxon>Glycomycetaceae</taxon>
        <taxon>Glycomyces</taxon>
    </lineage>
</organism>
<comment type="caution">
    <text evidence="1">The sequence shown here is derived from an EMBL/GenBank/DDBJ whole genome shotgun (WGS) entry which is preliminary data.</text>
</comment>
<dbReference type="AlphaFoldDB" id="A0A2T0U8H8"/>
<name>A0A2T0U8H8_9ACTN</name>
<protein>
    <submittedName>
        <fullName evidence="1">Uncharacterized protein</fullName>
    </submittedName>
</protein>
<evidence type="ECO:0000313" key="1">
    <source>
        <dbReference type="EMBL" id="PRY54219.1"/>
    </source>
</evidence>
<keyword evidence="2" id="KW-1185">Reference proteome</keyword>
<dbReference type="OrthoDB" id="5195049at2"/>
<dbReference type="Proteomes" id="UP000238176">
    <property type="component" value="Unassembled WGS sequence"/>
</dbReference>
<accession>A0A2T0U8H8</accession>
<sequence length="70" mass="7920">MSAVDEVDRVAALALAVERSGLLPLEEQAALLDTYRRARERVLRQGSGDDVRRLREIDEAMGPRRMLSRL</sequence>
<gene>
    <name evidence="1" type="ORF">B0I28_11574</name>
</gene>
<proteinExistence type="predicted"/>